<evidence type="ECO:0000256" key="9">
    <source>
        <dbReference type="SAM" id="Phobius"/>
    </source>
</evidence>
<evidence type="ECO:0000256" key="3">
    <source>
        <dbReference type="ARBA" id="ARBA00022679"/>
    </source>
</evidence>
<gene>
    <name evidence="10" type="ORF">GMBLW1_47030</name>
</gene>
<dbReference type="RefSeq" id="WP_162659568.1">
    <property type="nucleotide sequence ID" value="NZ_LR593887.1"/>
</dbReference>
<keyword evidence="3" id="KW-0808">Transferase</keyword>
<feature type="transmembrane region" description="Helical" evidence="9">
    <location>
        <begin position="154"/>
        <end position="178"/>
    </location>
</feature>
<feature type="transmembrane region" description="Helical" evidence="9">
    <location>
        <begin position="323"/>
        <end position="342"/>
    </location>
</feature>
<dbReference type="EMBL" id="LR593887">
    <property type="protein sequence ID" value="VTS06342.1"/>
    <property type="molecule type" value="Genomic_DNA"/>
</dbReference>
<accession>A0A6C2YS45</accession>
<keyword evidence="4 9" id="KW-0812">Transmembrane</keyword>
<dbReference type="AlphaFoldDB" id="A0A6C2YS45"/>
<evidence type="ECO:0000256" key="5">
    <source>
        <dbReference type="ARBA" id="ARBA00022989"/>
    </source>
</evidence>
<dbReference type="KEGG" id="tim:GMBLW1_47030"/>
<evidence type="ECO:0000256" key="1">
    <source>
        <dbReference type="ARBA" id="ARBA00004651"/>
    </source>
</evidence>
<feature type="transmembrane region" description="Helical" evidence="9">
    <location>
        <begin position="73"/>
        <end position="94"/>
    </location>
</feature>
<evidence type="ECO:0000313" key="10">
    <source>
        <dbReference type="EMBL" id="VIP04490.1"/>
    </source>
</evidence>
<name>A0A6C2YS45_9BACT</name>
<organism evidence="10">
    <name type="scientific">Tuwongella immobilis</name>
    <dbReference type="NCBI Taxonomy" id="692036"/>
    <lineage>
        <taxon>Bacteria</taxon>
        <taxon>Pseudomonadati</taxon>
        <taxon>Planctomycetota</taxon>
        <taxon>Planctomycetia</taxon>
        <taxon>Gemmatales</taxon>
        <taxon>Gemmataceae</taxon>
        <taxon>Tuwongella</taxon>
    </lineage>
</organism>
<dbReference type="GO" id="GO:0005886">
    <property type="term" value="C:plasma membrane"/>
    <property type="evidence" value="ECO:0007669"/>
    <property type="project" value="UniProtKB-SubCell"/>
</dbReference>
<feature type="compositionally biased region" description="Low complexity" evidence="8">
    <location>
        <begin position="390"/>
        <end position="404"/>
    </location>
</feature>
<dbReference type="Proteomes" id="UP000464378">
    <property type="component" value="Chromosome"/>
</dbReference>
<comment type="similarity">
    <text evidence="7">Belongs to the glycosyltransferase 87 family.</text>
</comment>
<proteinExistence type="inferred from homology"/>
<keyword evidence="5 9" id="KW-1133">Transmembrane helix</keyword>
<feature type="compositionally biased region" description="Polar residues" evidence="8">
    <location>
        <begin position="377"/>
        <end position="389"/>
    </location>
</feature>
<feature type="transmembrane region" description="Helical" evidence="9">
    <location>
        <begin position="7"/>
        <end position="26"/>
    </location>
</feature>
<evidence type="ECO:0000256" key="7">
    <source>
        <dbReference type="ARBA" id="ARBA00024033"/>
    </source>
</evidence>
<evidence type="ECO:0008006" key="12">
    <source>
        <dbReference type="Google" id="ProtNLM"/>
    </source>
</evidence>
<reference evidence="10" key="1">
    <citation type="submission" date="2019-04" db="EMBL/GenBank/DDBJ databases">
        <authorList>
            <consortium name="Science for Life Laboratories"/>
        </authorList>
    </citation>
    <scope>NUCLEOTIDE SEQUENCE</scope>
    <source>
        <strain evidence="10">MBLW1</strain>
    </source>
</reference>
<feature type="transmembrane region" description="Helical" evidence="9">
    <location>
        <begin position="115"/>
        <end position="134"/>
    </location>
</feature>
<feature type="transmembrane region" description="Helical" evidence="9">
    <location>
        <begin position="354"/>
        <end position="371"/>
    </location>
</feature>
<feature type="transmembrane region" description="Helical" evidence="9">
    <location>
        <begin position="185"/>
        <end position="203"/>
    </location>
</feature>
<keyword evidence="6 9" id="KW-0472">Membrane</keyword>
<evidence type="ECO:0000256" key="4">
    <source>
        <dbReference type="ARBA" id="ARBA00022692"/>
    </source>
</evidence>
<dbReference type="EMBL" id="LR586016">
    <property type="protein sequence ID" value="VIP04490.1"/>
    <property type="molecule type" value="Genomic_DNA"/>
</dbReference>
<feature type="region of interest" description="Disordered" evidence="8">
    <location>
        <begin position="376"/>
        <end position="414"/>
    </location>
</feature>
<evidence type="ECO:0000313" key="11">
    <source>
        <dbReference type="Proteomes" id="UP000464378"/>
    </source>
</evidence>
<evidence type="ECO:0000256" key="6">
    <source>
        <dbReference type="ARBA" id="ARBA00023136"/>
    </source>
</evidence>
<sequence>MEWMNRLPLATLRTLTWLGILLIVLVKNTGWPQKNSVYPLYAQASRELWAGVPPTSPTAIQHLPWFADLLAPFAWLPDRIGATLWFATILLVFVTGIQRFARHALPPQLPHCQRLWFECLIPWIGLGSLLNNQTNTLIAGLFLWATVGMIERRWWLTSIAIALTSFKLYPVGLGLVFAARQPRELIPRMLICGLALVALPWLIHADEWVAQRHLGMWEYLRSGVHYQLYAYTSLREFGLRWFGGWPPLGYSTLQIGSFVAILVVARWCRLGIDSPKPVIDLLTLTTIWMITLGPSVEPHTFLIASVPIAWLSLRVMRERPGLTIPMVGMLSIIGILQNEVLGRTIHHAILESKIAAVVNLLFGILAIVAMMRDGQSNREQSQPRENSCQSASMRSAAMAAPDSSWMRWPSSLAR</sequence>
<evidence type="ECO:0000256" key="8">
    <source>
        <dbReference type="SAM" id="MobiDB-lite"/>
    </source>
</evidence>
<dbReference type="InterPro" id="IPR018584">
    <property type="entry name" value="GT87"/>
</dbReference>
<dbReference type="GO" id="GO:0016758">
    <property type="term" value="F:hexosyltransferase activity"/>
    <property type="evidence" value="ECO:0007669"/>
    <property type="project" value="InterPro"/>
</dbReference>
<dbReference type="Pfam" id="PF09594">
    <property type="entry name" value="GT87"/>
    <property type="match status" value="1"/>
</dbReference>
<dbReference type="InParanoid" id="A0A6C2YS45"/>
<feature type="transmembrane region" description="Helical" evidence="9">
    <location>
        <begin position="248"/>
        <end position="265"/>
    </location>
</feature>
<comment type="subcellular location">
    <subcellularLocation>
        <location evidence="1">Cell membrane</location>
        <topology evidence="1">Multi-pass membrane protein</topology>
    </subcellularLocation>
</comment>
<keyword evidence="2" id="KW-1003">Cell membrane</keyword>
<protein>
    <recommendedName>
        <fullName evidence="12">DUF2029 domain-containing protein</fullName>
    </recommendedName>
</protein>
<evidence type="ECO:0000256" key="2">
    <source>
        <dbReference type="ARBA" id="ARBA00022475"/>
    </source>
</evidence>
<keyword evidence="11" id="KW-1185">Reference proteome</keyword>